<feature type="compositionally biased region" description="Basic and acidic residues" evidence="1">
    <location>
        <begin position="243"/>
        <end position="253"/>
    </location>
</feature>
<feature type="compositionally biased region" description="Basic and acidic residues" evidence="1">
    <location>
        <begin position="155"/>
        <end position="170"/>
    </location>
</feature>
<dbReference type="EMBL" id="QGKV02000297">
    <property type="protein sequence ID" value="KAF3611351.1"/>
    <property type="molecule type" value="Genomic_DNA"/>
</dbReference>
<protein>
    <recommendedName>
        <fullName evidence="4">CAP-Gly domain-containing protein</fullName>
    </recommendedName>
</protein>
<evidence type="ECO:0008006" key="4">
    <source>
        <dbReference type="Google" id="ProtNLM"/>
    </source>
</evidence>
<organism evidence="2 3">
    <name type="scientific">Brassica cretica</name>
    <name type="common">Mustard</name>
    <dbReference type="NCBI Taxonomy" id="69181"/>
    <lineage>
        <taxon>Eukaryota</taxon>
        <taxon>Viridiplantae</taxon>
        <taxon>Streptophyta</taxon>
        <taxon>Embryophyta</taxon>
        <taxon>Tracheophyta</taxon>
        <taxon>Spermatophyta</taxon>
        <taxon>Magnoliopsida</taxon>
        <taxon>eudicotyledons</taxon>
        <taxon>Gunneridae</taxon>
        <taxon>Pentapetalae</taxon>
        <taxon>rosids</taxon>
        <taxon>malvids</taxon>
        <taxon>Brassicales</taxon>
        <taxon>Brassicaceae</taxon>
        <taxon>Brassiceae</taxon>
        <taxon>Brassica</taxon>
    </lineage>
</organism>
<evidence type="ECO:0000313" key="3">
    <source>
        <dbReference type="Proteomes" id="UP000266723"/>
    </source>
</evidence>
<proteinExistence type="predicted"/>
<name>A0ABQ7F6W0_BRACR</name>
<feature type="region of interest" description="Disordered" evidence="1">
    <location>
        <begin position="153"/>
        <end position="175"/>
    </location>
</feature>
<keyword evidence="3" id="KW-1185">Reference proteome</keyword>
<reference evidence="2 3" key="1">
    <citation type="journal article" date="2020" name="BMC Genomics">
        <title>Intraspecific diversification of the crop wild relative Brassica cretica Lam. using demographic model selection.</title>
        <authorList>
            <person name="Kioukis A."/>
            <person name="Michalopoulou V.A."/>
            <person name="Briers L."/>
            <person name="Pirintsos S."/>
            <person name="Studholme D.J."/>
            <person name="Pavlidis P."/>
            <person name="Sarris P.F."/>
        </authorList>
    </citation>
    <scope>NUCLEOTIDE SEQUENCE [LARGE SCALE GENOMIC DNA]</scope>
    <source>
        <strain evidence="3">cv. PFS-1207/04</strain>
    </source>
</reference>
<evidence type="ECO:0000256" key="1">
    <source>
        <dbReference type="SAM" id="MobiDB-lite"/>
    </source>
</evidence>
<comment type="caution">
    <text evidence="2">The sequence shown here is derived from an EMBL/GenBank/DDBJ whole genome shotgun (WGS) entry which is preliminary data.</text>
</comment>
<evidence type="ECO:0000313" key="2">
    <source>
        <dbReference type="EMBL" id="KAF3611351.1"/>
    </source>
</evidence>
<accession>A0ABQ7F6W0</accession>
<gene>
    <name evidence="2" type="ORF">DY000_02045972</name>
</gene>
<dbReference type="Proteomes" id="UP000266723">
    <property type="component" value="Unassembled WGS sequence"/>
</dbReference>
<sequence>MKAGVPWPRKKVKNIRRLRLNLIRAKRQLGRSAPLAGLLAHSAEAAGSQLISARQTVRISGRWPWAKSRGLGEWVGLVIDPKPNQKGRWGASCREGTTLGRWCPFASKSCLVKYSEKNVEREKERERESSGQGKVEFRVVRFPATLIVCEATSDQDGRSRQGEERGEPRGGSEAPLAGLLAHSAGATWSQLISAQWTVWVSGRWSGYGPVAGCEVQSWGHGPLGLGTWLWAKSRRLGNLRSSMGDRDQEKNMENPDTVQKVRGGQGLHQTERTVLVIAPRLCPRDTSLDLAVHNRTASLDTGRLCGWFESHH</sequence>
<feature type="region of interest" description="Disordered" evidence="1">
    <location>
        <begin position="241"/>
        <end position="265"/>
    </location>
</feature>